<name>A0A7T0BYT2_9BACT</name>
<dbReference type="AlphaFoldDB" id="A0A7T0BYT2"/>
<evidence type="ECO:0000313" key="3">
    <source>
        <dbReference type="Proteomes" id="UP000594688"/>
    </source>
</evidence>
<dbReference type="GO" id="GO:0016740">
    <property type="term" value="F:transferase activity"/>
    <property type="evidence" value="ECO:0007669"/>
    <property type="project" value="UniProtKB-KW"/>
</dbReference>
<sequence>MPEFELYKKNLSLLKIWDPILAQRVDSFNEVSSIEVIPAKTQNRVPVSNSISLHSRYDPVKEATTFAENVGDLKNSDCLVLGLGFAYHIKELCEFQPRTLTVIEPSIDMFKQLLQAIDLSIFGLKLNFYVNESPAYVAARLPKKEWLTVEHRPSLRLHPQYFSRLKKGMEGASCLERNSLKVLVIPPIYGGSLPTARFCFESLKNLGHQPYWVNCEKYADGFFDMQSCTEKKEHEAVLSRKYLEYLSEMIVAKAAETRPDIVLALAQAPLDRDTIRRLKDLGAPIAFWFVEDFRTLKYWEGIAPAYDSFFTIQRGEFFSKLESIECPPFYYLPQACHPPIHSPVKLTANEMIQFGSDLSFMGAAYYNRTQLFSQLLNYDFKIWGTGWDGDSVYGSCLQKSGKRISSEDTVKIYNASKINLNLHSSSFHESVNPNGDFVNPRTFEIGACGGFQLVDQRSELCSLFDIGEELITFENGKELKEKINHYLELPAERSRIAKASQDRVLKDHTFSHRMREMLVQIYIDHEEKVTRNLKRNLSQREMLLEQVGSDTGLFKFLQKYESSVDLDLKRICQDIQDGEGELTDTELLLLMVDQVVKK</sequence>
<dbReference type="Pfam" id="PF13524">
    <property type="entry name" value="Glyco_trans_1_2"/>
    <property type="match status" value="1"/>
</dbReference>
<dbReference type="KEGG" id="nli:G3M70_16730"/>
<proteinExistence type="predicted"/>
<dbReference type="InterPro" id="IPR055259">
    <property type="entry name" value="YkvP/CgeB_Glyco_trans-like"/>
</dbReference>
<organism evidence="2 3">
    <name type="scientific">Candidatus Nitronauta litoralis</name>
    <dbReference type="NCBI Taxonomy" id="2705533"/>
    <lineage>
        <taxon>Bacteria</taxon>
        <taxon>Pseudomonadati</taxon>
        <taxon>Nitrospinota/Tectimicrobiota group</taxon>
        <taxon>Nitrospinota</taxon>
        <taxon>Nitrospinia</taxon>
        <taxon>Nitrospinales</taxon>
        <taxon>Nitrospinaceae</taxon>
        <taxon>Candidatus Nitronauta</taxon>
    </lineage>
</organism>
<accession>A0A7T0BYT2</accession>
<evidence type="ECO:0000313" key="2">
    <source>
        <dbReference type="EMBL" id="QPJ63428.1"/>
    </source>
</evidence>
<gene>
    <name evidence="2" type="ORF">G3M70_16730</name>
</gene>
<keyword evidence="2" id="KW-0808">Transferase</keyword>
<dbReference type="EMBL" id="CP048685">
    <property type="protein sequence ID" value="QPJ63428.1"/>
    <property type="molecule type" value="Genomic_DNA"/>
</dbReference>
<dbReference type="Proteomes" id="UP000594688">
    <property type="component" value="Chromosome"/>
</dbReference>
<protein>
    <submittedName>
        <fullName evidence="2">Glycosyltransferase</fullName>
    </submittedName>
</protein>
<evidence type="ECO:0000259" key="1">
    <source>
        <dbReference type="Pfam" id="PF13524"/>
    </source>
</evidence>
<reference evidence="2 3" key="1">
    <citation type="submission" date="2020-02" db="EMBL/GenBank/DDBJ databases">
        <title>Genomic and physiological characterization of two novel Nitrospinaceae genera.</title>
        <authorList>
            <person name="Mueller A.J."/>
            <person name="Jung M.-Y."/>
            <person name="Strachan C.R."/>
            <person name="Herbold C.W."/>
            <person name="Kirkegaard R.H."/>
            <person name="Daims H."/>
        </authorList>
    </citation>
    <scope>NUCLEOTIDE SEQUENCE [LARGE SCALE GENOMIC DNA]</scope>
    <source>
        <strain evidence="2">EB</strain>
    </source>
</reference>
<feature type="domain" description="Spore protein YkvP/CgeB glycosyl transferase-like" evidence="1">
    <location>
        <begin position="371"/>
        <end position="518"/>
    </location>
</feature>